<evidence type="ECO:0000313" key="2">
    <source>
        <dbReference type="Proteomes" id="UP001283341"/>
    </source>
</evidence>
<comment type="caution">
    <text evidence="1">The sequence shown here is derived from an EMBL/GenBank/DDBJ whole genome shotgun (WGS) entry which is preliminary data.</text>
</comment>
<protein>
    <submittedName>
        <fullName evidence="1">Uncharacterized protein</fullName>
    </submittedName>
</protein>
<reference evidence="1" key="2">
    <citation type="submission" date="2023-06" db="EMBL/GenBank/DDBJ databases">
        <authorList>
            <consortium name="Lawrence Berkeley National Laboratory"/>
            <person name="Haridas S."/>
            <person name="Hensen N."/>
            <person name="Bonometti L."/>
            <person name="Westerberg I."/>
            <person name="Brannstrom I.O."/>
            <person name="Guillou S."/>
            <person name="Cros-Aarteil S."/>
            <person name="Calhoun S."/>
            <person name="Kuo A."/>
            <person name="Mondo S."/>
            <person name="Pangilinan J."/>
            <person name="Riley R."/>
            <person name="Labutti K."/>
            <person name="Andreopoulos B."/>
            <person name="Lipzen A."/>
            <person name="Chen C."/>
            <person name="Yanf M."/>
            <person name="Daum C."/>
            <person name="Ng V."/>
            <person name="Clum A."/>
            <person name="Steindorff A."/>
            <person name="Ohm R."/>
            <person name="Martin F."/>
            <person name="Silar P."/>
            <person name="Natvig D."/>
            <person name="Lalanne C."/>
            <person name="Gautier V."/>
            <person name="Ament-Velasquez S.L."/>
            <person name="Kruys A."/>
            <person name="Hutchinson M.I."/>
            <person name="Powell A.J."/>
            <person name="Barry K."/>
            <person name="Miller A.N."/>
            <person name="Grigoriev I.V."/>
            <person name="Debuchy R."/>
            <person name="Gladieux P."/>
            <person name="Thoren M.H."/>
            <person name="Johannesson H."/>
        </authorList>
    </citation>
    <scope>NUCLEOTIDE SEQUENCE</scope>
    <source>
        <strain evidence="1">CBS 118394</strain>
    </source>
</reference>
<sequence length="157" mass="17781">MRKQVSHAFPSCAFASCTLPILRKRILVLKEKTPMSYKDRTWEWCCATLSREAQAPYVLRSTAAFGAGKKHVSESTVSAFQKVIVTDHVENSLTLRELSGTEVEGSLNAFRLRKAKNSAHKEFSHSRGSLERIYESRNLFPASSRFRLGCLDRPSMR</sequence>
<gene>
    <name evidence="1" type="ORF">B0H66DRAFT_57521</name>
</gene>
<dbReference type="Proteomes" id="UP001283341">
    <property type="component" value="Unassembled WGS sequence"/>
</dbReference>
<dbReference type="EMBL" id="JAUEDM010000001">
    <property type="protein sequence ID" value="KAK3330329.1"/>
    <property type="molecule type" value="Genomic_DNA"/>
</dbReference>
<reference evidence="1" key="1">
    <citation type="journal article" date="2023" name="Mol. Phylogenet. Evol.">
        <title>Genome-scale phylogeny and comparative genomics of the fungal order Sordariales.</title>
        <authorList>
            <person name="Hensen N."/>
            <person name="Bonometti L."/>
            <person name="Westerberg I."/>
            <person name="Brannstrom I.O."/>
            <person name="Guillou S."/>
            <person name="Cros-Aarteil S."/>
            <person name="Calhoun S."/>
            <person name="Haridas S."/>
            <person name="Kuo A."/>
            <person name="Mondo S."/>
            <person name="Pangilinan J."/>
            <person name="Riley R."/>
            <person name="LaButti K."/>
            <person name="Andreopoulos B."/>
            <person name="Lipzen A."/>
            <person name="Chen C."/>
            <person name="Yan M."/>
            <person name="Daum C."/>
            <person name="Ng V."/>
            <person name="Clum A."/>
            <person name="Steindorff A."/>
            <person name="Ohm R.A."/>
            <person name="Martin F."/>
            <person name="Silar P."/>
            <person name="Natvig D.O."/>
            <person name="Lalanne C."/>
            <person name="Gautier V."/>
            <person name="Ament-Velasquez S.L."/>
            <person name="Kruys A."/>
            <person name="Hutchinson M.I."/>
            <person name="Powell A.J."/>
            <person name="Barry K."/>
            <person name="Miller A.N."/>
            <person name="Grigoriev I.V."/>
            <person name="Debuchy R."/>
            <person name="Gladieux P."/>
            <person name="Hiltunen Thoren M."/>
            <person name="Johannesson H."/>
        </authorList>
    </citation>
    <scope>NUCLEOTIDE SEQUENCE</scope>
    <source>
        <strain evidence="1">CBS 118394</strain>
    </source>
</reference>
<dbReference type="AlphaFoldDB" id="A0AAE0ISH1"/>
<proteinExistence type="predicted"/>
<keyword evidence="2" id="KW-1185">Reference proteome</keyword>
<name>A0AAE0ISH1_9PEZI</name>
<evidence type="ECO:0000313" key="1">
    <source>
        <dbReference type="EMBL" id="KAK3330329.1"/>
    </source>
</evidence>
<organism evidence="1 2">
    <name type="scientific">Apodospora peruviana</name>
    <dbReference type="NCBI Taxonomy" id="516989"/>
    <lineage>
        <taxon>Eukaryota</taxon>
        <taxon>Fungi</taxon>
        <taxon>Dikarya</taxon>
        <taxon>Ascomycota</taxon>
        <taxon>Pezizomycotina</taxon>
        <taxon>Sordariomycetes</taxon>
        <taxon>Sordariomycetidae</taxon>
        <taxon>Sordariales</taxon>
        <taxon>Lasiosphaeriaceae</taxon>
        <taxon>Apodospora</taxon>
    </lineage>
</organism>
<accession>A0AAE0ISH1</accession>
<dbReference type="PROSITE" id="PS51257">
    <property type="entry name" value="PROKAR_LIPOPROTEIN"/>
    <property type="match status" value="1"/>
</dbReference>